<dbReference type="AlphaFoldDB" id="A0A4Y7J5A9"/>
<gene>
    <name evidence="2" type="ORF">C5167_013759</name>
</gene>
<sequence>MPSNSQSVRRMQLIWQPQSKPTKCVGVETESSESLQASSSKTTNPDEIKEFSSSPIHSLHLQILEIVSPYTTEYIWQHEPLTLTVSNPSETPPHFHGKPSTKHHSIQVWDTGGEFLLIEAAFYPPNWLNPETNKRSRLNTHPVKVGVPVSVARVLKCEPCMISLAVGIFYDRDVDSMNYAAKFQQTFQAPKCYPMPSRNDASVYVEAELGMKIACGFEMMYQQRRHENLDGKGTTFWIKRTSSTHGKCSRVL</sequence>
<reference evidence="2 3" key="1">
    <citation type="journal article" date="2018" name="Science">
        <title>The opium poppy genome and morphinan production.</title>
        <authorList>
            <person name="Guo L."/>
            <person name="Winzer T."/>
            <person name="Yang X."/>
            <person name="Li Y."/>
            <person name="Ning Z."/>
            <person name="He Z."/>
            <person name="Teodor R."/>
            <person name="Lu Y."/>
            <person name="Bowser T.A."/>
            <person name="Graham I.A."/>
            <person name="Ye K."/>
        </authorList>
    </citation>
    <scope>NUCLEOTIDE SEQUENCE [LARGE SCALE GENOMIC DNA]</scope>
    <source>
        <strain evidence="3">cv. HN1</strain>
        <tissue evidence="2">Leaves</tissue>
    </source>
</reference>
<name>A0A4Y7J5A9_PAPSO</name>
<proteinExistence type="predicted"/>
<dbReference type="GO" id="GO:0005634">
    <property type="term" value="C:nucleus"/>
    <property type="evidence" value="ECO:0007669"/>
    <property type="project" value="TreeGrafter"/>
</dbReference>
<feature type="compositionally biased region" description="Low complexity" evidence="1">
    <location>
        <begin position="28"/>
        <end position="43"/>
    </location>
</feature>
<dbReference type="EMBL" id="CM010717">
    <property type="protein sequence ID" value="RZC54899.1"/>
    <property type="molecule type" value="Genomic_DNA"/>
</dbReference>
<dbReference type="STRING" id="3469.A0A4Y7J5A9"/>
<dbReference type="Proteomes" id="UP000316621">
    <property type="component" value="Chromosome 3"/>
</dbReference>
<organism evidence="2 3">
    <name type="scientific">Papaver somniferum</name>
    <name type="common">Opium poppy</name>
    <dbReference type="NCBI Taxonomy" id="3469"/>
    <lineage>
        <taxon>Eukaryota</taxon>
        <taxon>Viridiplantae</taxon>
        <taxon>Streptophyta</taxon>
        <taxon>Embryophyta</taxon>
        <taxon>Tracheophyta</taxon>
        <taxon>Spermatophyta</taxon>
        <taxon>Magnoliopsida</taxon>
        <taxon>Ranunculales</taxon>
        <taxon>Papaveraceae</taxon>
        <taxon>Papaveroideae</taxon>
        <taxon>Papaver</taxon>
    </lineage>
</organism>
<evidence type="ECO:0000313" key="3">
    <source>
        <dbReference type="Proteomes" id="UP000316621"/>
    </source>
</evidence>
<evidence type="ECO:0000256" key="1">
    <source>
        <dbReference type="SAM" id="MobiDB-lite"/>
    </source>
</evidence>
<evidence type="ECO:0000313" key="2">
    <source>
        <dbReference type="EMBL" id="RZC54899.1"/>
    </source>
</evidence>
<accession>A0A4Y7J5A9</accession>
<dbReference type="Pfam" id="PF07093">
    <property type="entry name" value="SGT1"/>
    <property type="match status" value="3"/>
</dbReference>
<dbReference type="PANTHER" id="PTHR13060">
    <property type="entry name" value="SGT1 PROTEIN HSGT1 SUPPRESSOR OF GCR2"/>
    <property type="match status" value="1"/>
</dbReference>
<dbReference type="PANTHER" id="PTHR13060:SF0">
    <property type="entry name" value="PROTEIN ECDYSONELESS HOMOLOG"/>
    <property type="match status" value="1"/>
</dbReference>
<keyword evidence="3" id="KW-1185">Reference proteome</keyword>
<protein>
    <submittedName>
        <fullName evidence="2">Uncharacterized protein</fullName>
    </submittedName>
</protein>
<feature type="region of interest" description="Disordered" evidence="1">
    <location>
        <begin position="1"/>
        <end position="50"/>
    </location>
</feature>
<dbReference type="InterPro" id="IPR010770">
    <property type="entry name" value="Ecd"/>
</dbReference>
<dbReference type="Gramene" id="RZC54899">
    <property type="protein sequence ID" value="RZC54899"/>
    <property type="gene ID" value="C5167_013759"/>
</dbReference>
<feature type="compositionally biased region" description="Polar residues" evidence="1">
    <location>
        <begin position="1"/>
        <end position="21"/>
    </location>
</feature>